<dbReference type="OrthoDB" id="8266310at2"/>
<evidence type="ECO:0008006" key="3">
    <source>
        <dbReference type="Google" id="ProtNLM"/>
    </source>
</evidence>
<comment type="caution">
    <text evidence="1">The sequence shown here is derived from an EMBL/GenBank/DDBJ whole genome shotgun (WGS) entry which is preliminary data.</text>
</comment>
<dbReference type="STRING" id="429727.VE26_05585"/>
<accession>A0A0F5FMG6</accession>
<gene>
    <name evidence="1" type="ORF">VE26_05585</name>
</gene>
<dbReference type="Proteomes" id="UP000033649">
    <property type="component" value="Unassembled WGS sequence"/>
</dbReference>
<protein>
    <recommendedName>
        <fullName evidence="3">Tail assembly chaperone</fullName>
    </recommendedName>
</protein>
<organism evidence="1 2">
    <name type="scientific">Devosia chinhatensis</name>
    <dbReference type="NCBI Taxonomy" id="429727"/>
    <lineage>
        <taxon>Bacteria</taxon>
        <taxon>Pseudomonadati</taxon>
        <taxon>Pseudomonadota</taxon>
        <taxon>Alphaproteobacteria</taxon>
        <taxon>Hyphomicrobiales</taxon>
        <taxon>Devosiaceae</taxon>
        <taxon>Devosia</taxon>
    </lineage>
</organism>
<reference evidence="1 2" key="1">
    <citation type="submission" date="2015-03" db="EMBL/GenBank/DDBJ databases">
        <authorList>
            <person name="Hassan Y."/>
            <person name="Lepp D."/>
            <person name="Li X.-Z."/>
            <person name="Zhou T."/>
        </authorList>
    </citation>
    <scope>NUCLEOTIDE SEQUENCE [LARGE SCALE GENOMIC DNA]</scope>
    <source>
        <strain evidence="1 2">IPL18</strain>
    </source>
</reference>
<dbReference type="PATRIC" id="fig|429727.3.peg.1155"/>
<proteinExistence type="predicted"/>
<evidence type="ECO:0000313" key="2">
    <source>
        <dbReference type="Proteomes" id="UP000033649"/>
    </source>
</evidence>
<evidence type="ECO:0000313" key="1">
    <source>
        <dbReference type="EMBL" id="KKB09407.1"/>
    </source>
</evidence>
<dbReference type="RefSeq" id="WP_046104100.1">
    <property type="nucleotide sequence ID" value="NZ_JZEY01000054.1"/>
</dbReference>
<sequence>MDISALKRDSASITAGQWVGDIPGMGDVRLRVRGLSSPIVVQTRSRLERKVPRDQRERDGSLKADVALDVFGQVLHEVVLLDWDGLTDGGKAVPYDKALAHQWLTDPDFAFFGDAVVWAAQIVDKGRAEDAEATGGNSEAPSAGK</sequence>
<dbReference type="EMBL" id="JZEY01000054">
    <property type="protein sequence ID" value="KKB09407.1"/>
    <property type="molecule type" value="Genomic_DNA"/>
</dbReference>
<dbReference type="AlphaFoldDB" id="A0A0F5FMG6"/>
<name>A0A0F5FMG6_9HYPH</name>
<keyword evidence="2" id="KW-1185">Reference proteome</keyword>